<dbReference type="EMBL" id="NCSJ02000076">
    <property type="protein sequence ID" value="RFU31424.1"/>
    <property type="molecule type" value="Genomic_DNA"/>
</dbReference>
<feature type="signal peptide" evidence="1">
    <location>
        <begin position="1"/>
        <end position="19"/>
    </location>
</feature>
<feature type="non-terminal residue" evidence="2">
    <location>
        <position position="1"/>
    </location>
</feature>
<accession>A0A3E2HDD5</accession>
<sequence length="563" mass="57730">MKFSLVFVLPLIEVSLVRASNGCSPDNCARAVTGTQRGFGHQYTASSDCSAFVGTSTVTSCITNTVALTTVTVFPLQIRRYGPPASGIPLYATACTDSAAYSSACSCFGITQPTVTSTDIAMNVTATITITASINSTVTWGPSAPSILSTSAVNTPNTGSLISSTSILNQTLNGTFTIATPTSRAVNTSSLVTSTYSTPISGTAALSTVTSAYNITTNRTTSYSGYSVPSPSGPVWVNYTSYSVSIRTGVTASTVVSGISTGVIPSNSVVPPYAPVWTNSSSSFPPFTNTSIETSVTPSTAASGVFTSGISTYTAPPYAPIWSNSSSTSYPTSTGISIGTSITTITFSVILTGSGLPASTSLSRSIWTNSSSRRSTYTIPPYFFSTPDLSSTTVSGGITTWTVWNSSLTSSSTPIYRNTTLTTVTTSSVQPICTAAVMSDPYNCGSCGTVCTSGVCDNGTCTSSSACDGQVCGSLNSCGVSSTCFCFTTSDGIGFCGQNAICEDLADCQSDSDCDSGSICVVQSCCERNVCLPGGCDNPATKLMRLAGSRWSPARGDTAAFKV</sequence>
<evidence type="ECO:0000313" key="3">
    <source>
        <dbReference type="Proteomes" id="UP000258309"/>
    </source>
</evidence>
<dbReference type="Proteomes" id="UP000258309">
    <property type="component" value="Unassembled WGS sequence"/>
</dbReference>
<comment type="caution">
    <text evidence="2">The sequence shown here is derived from an EMBL/GenBank/DDBJ whole genome shotgun (WGS) entry which is preliminary data.</text>
</comment>
<dbReference type="STRING" id="5539.A0A3E2HDD5"/>
<dbReference type="AlphaFoldDB" id="A0A3E2HDD5"/>
<evidence type="ECO:0000256" key="1">
    <source>
        <dbReference type="SAM" id="SignalP"/>
    </source>
</evidence>
<organism evidence="2 3">
    <name type="scientific">Scytalidium lignicola</name>
    <name type="common">Hyphomycete</name>
    <dbReference type="NCBI Taxonomy" id="5539"/>
    <lineage>
        <taxon>Eukaryota</taxon>
        <taxon>Fungi</taxon>
        <taxon>Dikarya</taxon>
        <taxon>Ascomycota</taxon>
        <taxon>Pezizomycotina</taxon>
        <taxon>Leotiomycetes</taxon>
        <taxon>Leotiomycetes incertae sedis</taxon>
        <taxon>Scytalidium</taxon>
    </lineage>
</organism>
<keyword evidence="1" id="KW-0732">Signal</keyword>
<reference evidence="2 3" key="1">
    <citation type="submission" date="2018-05" db="EMBL/GenBank/DDBJ databases">
        <title>Draft genome sequence of Scytalidium lignicola DSM 105466, a ubiquitous saprotrophic fungus.</title>
        <authorList>
            <person name="Buettner E."/>
            <person name="Gebauer A.M."/>
            <person name="Hofrichter M."/>
            <person name="Liers C."/>
            <person name="Kellner H."/>
        </authorList>
    </citation>
    <scope>NUCLEOTIDE SEQUENCE [LARGE SCALE GENOMIC DNA]</scope>
    <source>
        <strain evidence="2 3">DSM 105466</strain>
    </source>
</reference>
<dbReference type="OrthoDB" id="5596743at2759"/>
<evidence type="ECO:0000313" key="2">
    <source>
        <dbReference type="EMBL" id="RFU31424.1"/>
    </source>
</evidence>
<feature type="chain" id="PRO_5017753189" evidence="1">
    <location>
        <begin position="20"/>
        <end position="563"/>
    </location>
</feature>
<proteinExistence type="predicted"/>
<keyword evidence="3" id="KW-1185">Reference proteome</keyword>
<name>A0A3E2HDD5_SCYLI</name>
<protein>
    <submittedName>
        <fullName evidence="2">Uncharacterized protein</fullName>
    </submittedName>
</protein>
<gene>
    <name evidence="2" type="ORF">B7463_g4923</name>
</gene>
<feature type="non-terminal residue" evidence="2">
    <location>
        <position position="563"/>
    </location>
</feature>